<gene>
    <name evidence="2" type="ORF">SAMEA3545359_01352</name>
</gene>
<keyword evidence="1" id="KW-0812">Transmembrane</keyword>
<reference evidence="2" key="1">
    <citation type="submission" date="2015-09" db="EMBL/GenBank/DDBJ databases">
        <authorList>
            <consortium name="Pathogen Informatics"/>
        </authorList>
    </citation>
    <scope>NUCLEOTIDE SEQUENCE</scope>
    <source>
        <strain evidence="2">2789STDY5834896</strain>
    </source>
</reference>
<dbReference type="EMBL" id="FMHG01000001">
    <property type="protein sequence ID" value="SCJ67117.1"/>
    <property type="molecule type" value="Genomic_DNA"/>
</dbReference>
<name>A0A1C6IB65_9FIRM</name>
<accession>A0A1C6IB65</accession>
<organism evidence="2">
    <name type="scientific">uncultured Anaerotruncus sp</name>
    <dbReference type="NCBI Taxonomy" id="905011"/>
    <lineage>
        <taxon>Bacteria</taxon>
        <taxon>Bacillati</taxon>
        <taxon>Bacillota</taxon>
        <taxon>Clostridia</taxon>
        <taxon>Eubacteriales</taxon>
        <taxon>Oscillospiraceae</taxon>
        <taxon>Anaerotruncus</taxon>
        <taxon>environmental samples</taxon>
    </lineage>
</organism>
<proteinExistence type="predicted"/>
<keyword evidence="1" id="KW-1133">Transmembrane helix</keyword>
<evidence type="ECO:0000256" key="1">
    <source>
        <dbReference type="SAM" id="Phobius"/>
    </source>
</evidence>
<keyword evidence="1" id="KW-0472">Membrane</keyword>
<evidence type="ECO:0000313" key="2">
    <source>
        <dbReference type="EMBL" id="SCJ67117.1"/>
    </source>
</evidence>
<feature type="transmembrane region" description="Helical" evidence="1">
    <location>
        <begin position="189"/>
        <end position="207"/>
    </location>
</feature>
<sequence>MWSIKCEQCGASVPIEEGKNTATCPFCDTVICLPSGGRAGREGQMISARSLLQRAKMFLRDGDRIHAASYIEWVLNADASCSEAYWCRLMLKMGADRPEQMEKLERSIAQEPDFLRAVEFGSPEQREIYLACEEKIQQWLQGPEMKAKRENEQYKQEMLRRESAERAEIARALERHSEPETDNKEYGCALWVVAGAVLFMLLVVLLTKA</sequence>
<protein>
    <submittedName>
        <fullName evidence="2">Uncharacterized protein</fullName>
    </submittedName>
</protein>
<dbReference type="AlphaFoldDB" id="A0A1C6IB65"/>